<evidence type="ECO:0000313" key="2">
    <source>
        <dbReference type="EMBL" id="JAS25392.1"/>
    </source>
</evidence>
<feature type="non-terminal residue" evidence="2">
    <location>
        <position position="152"/>
    </location>
</feature>
<protein>
    <submittedName>
        <fullName evidence="2">Uncharacterized protein</fullName>
    </submittedName>
</protein>
<organism evidence="2">
    <name type="scientific">Clastoptera arizonana</name>
    <name type="common">Arizona spittle bug</name>
    <dbReference type="NCBI Taxonomy" id="38151"/>
    <lineage>
        <taxon>Eukaryota</taxon>
        <taxon>Metazoa</taxon>
        <taxon>Ecdysozoa</taxon>
        <taxon>Arthropoda</taxon>
        <taxon>Hexapoda</taxon>
        <taxon>Insecta</taxon>
        <taxon>Pterygota</taxon>
        <taxon>Neoptera</taxon>
        <taxon>Paraneoptera</taxon>
        <taxon>Hemiptera</taxon>
        <taxon>Auchenorrhyncha</taxon>
        <taxon>Cercopoidea</taxon>
        <taxon>Clastopteridae</taxon>
        <taxon>Clastoptera</taxon>
    </lineage>
</organism>
<dbReference type="AlphaFoldDB" id="A0A1B6DIA9"/>
<reference evidence="2" key="1">
    <citation type="submission" date="2015-12" db="EMBL/GenBank/DDBJ databases">
        <title>De novo transcriptome assembly of four potential Pierce s Disease insect vectors from Arizona vineyards.</title>
        <authorList>
            <person name="Tassone E.E."/>
        </authorList>
    </citation>
    <scope>NUCLEOTIDE SEQUENCE</scope>
</reference>
<keyword evidence="1" id="KW-0732">Signal</keyword>
<gene>
    <name evidence="2" type="ORF">g.741</name>
</gene>
<sequence length="152" mass="18136">MNVLLKCLFLLTIVTPMILFRVDSIYKICRLGKKVEKKLKKLCSFLDDKGASTYEAYDEVEDYVRMERHLMMLVKYKLIVLDRCETEAYRKIEFALAKLHMILEESEPMNLFEMQDKMKLEVIPAVINSRREMNKIGIVDWDEDLYIRLENE</sequence>
<feature type="chain" id="PRO_5008581398" evidence="1">
    <location>
        <begin position="20"/>
        <end position="152"/>
    </location>
</feature>
<name>A0A1B6DIA9_9HEMI</name>
<feature type="signal peptide" evidence="1">
    <location>
        <begin position="1"/>
        <end position="19"/>
    </location>
</feature>
<accession>A0A1B6DIA9</accession>
<dbReference type="EMBL" id="GEDC01011906">
    <property type="protein sequence ID" value="JAS25392.1"/>
    <property type="molecule type" value="Transcribed_RNA"/>
</dbReference>
<evidence type="ECO:0000256" key="1">
    <source>
        <dbReference type="SAM" id="SignalP"/>
    </source>
</evidence>
<proteinExistence type="predicted"/>